<protein>
    <recommendedName>
        <fullName evidence="3">ASCH domain-containing protein</fullName>
    </recommendedName>
</protein>
<evidence type="ECO:0000313" key="2">
    <source>
        <dbReference type="Proteomes" id="UP001207440"/>
    </source>
</evidence>
<reference evidence="1" key="1">
    <citation type="submission" date="2022-10" db="EMBL/GenBank/DDBJ databases">
        <title>Sifting through the core-genome to identify putative cross-protective antigens against Riemerella anatipestifer.</title>
        <authorList>
            <person name="Zheng X."/>
            <person name="Zhang W."/>
        </authorList>
    </citation>
    <scope>NUCLEOTIDE SEQUENCE</scope>
    <source>
        <strain evidence="1">ZWRA178</strain>
    </source>
</reference>
<evidence type="ECO:0000313" key="1">
    <source>
        <dbReference type="EMBL" id="MCW0524430.1"/>
    </source>
</evidence>
<proteinExistence type="predicted"/>
<dbReference type="RefSeq" id="WP_153938386.1">
    <property type="nucleotide sequence ID" value="NZ_CP076675.1"/>
</dbReference>
<organism evidence="1 2">
    <name type="scientific">Riemerella anatipestifer</name>
    <name type="common">Moraxella anatipestifer</name>
    <dbReference type="NCBI Taxonomy" id="34085"/>
    <lineage>
        <taxon>Bacteria</taxon>
        <taxon>Pseudomonadati</taxon>
        <taxon>Bacteroidota</taxon>
        <taxon>Flavobacteriia</taxon>
        <taxon>Flavobacteriales</taxon>
        <taxon>Weeksellaceae</taxon>
        <taxon>Riemerella</taxon>
    </lineage>
</organism>
<dbReference type="EMBL" id="JAOZYT010000062">
    <property type="protein sequence ID" value="MCW0524430.1"/>
    <property type="molecule type" value="Genomic_DNA"/>
</dbReference>
<evidence type="ECO:0008006" key="3">
    <source>
        <dbReference type="Google" id="ProtNLM"/>
    </source>
</evidence>
<comment type="caution">
    <text evidence="1">The sequence shown here is derived from an EMBL/GenBank/DDBJ whole genome shotgun (WGS) entry which is preliminary data.</text>
</comment>
<dbReference type="AlphaFoldDB" id="A0AAP3AM25"/>
<dbReference type="Proteomes" id="UP001207440">
    <property type="component" value="Unassembled WGS sequence"/>
</dbReference>
<gene>
    <name evidence="1" type="ORF">OKE68_08900</name>
</gene>
<accession>A0AAP3AM25</accession>
<name>A0AAP3AM25_RIEAN</name>
<sequence>MNEEKQLYLVLTREWFNEILSGRKKEEYRAFTDFYIRRLAVIDKDGDLIDTKKYETVKFQMGYSKTAPQMIVEVKEILIEHDEDAGDELTTDNCNFVIVLGDILSKTNC</sequence>